<gene>
    <name evidence="1" type="ORF">Tco_0952437</name>
</gene>
<sequence>MGVGIGVGVDGYGRGVNGGIGEGMVVAATVEISGITITGMLVERYLSLEIEWQSRMRQKNFAVELQSSV</sequence>
<evidence type="ECO:0000313" key="1">
    <source>
        <dbReference type="EMBL" id="GJT43722.1"/>
    </source>
</evidence>
<name>A0ABQ5DX12_9ASTR</name>
<dbReference type="EMBL" id="BQNB010015753">
    <property type="protein sequence ID" value="GJT43722.1"/>
    <property type="molecule type" value="Genomic_DNA"/>
</dbReference>
<reference evidence="1" key="1">
    <citation type="journal article" date="2022" name="Int. J. Mol. Sci.">
        <title>Draft Genome of Tanacetum Coccineum: Genomic Comparison of Closely Related Tanacetum-Family Plants.</title>
        <authorList>
            <person name="Yamashiro T."/>
            <person name="Shiraishi A."/>
            <person name="Nakayama K."/>
            <person name="Satake H."/>
        </authorList>
    </citation>
    <scope>NUCLEOTIDE SEQUENCE</scope>
</reference>
<protein>
    <submittedName>
        <fullName evidence="1">Uncharacterized protein</fullName>
    </submittedName>
</protein>
<comment type="caution">
    <text evidence="1">The sequence shown here is derived from an EMBL/GenBank/DDBJ whole genome shotgun (WGS) entry which is preliminary data.</text>
</comment>
<accession>A0ABQ5DX12</accession>
<proteinExistence type="predicted"/>
<dbReference type="Proteomes" id="UP001151760">
    <property type="component" value="Unassembled WGS sequence"/>
</dbReference>
<keyword evidence="2" id="KW-1185">Reference proteome</keyword>
<reference evidence="1" key="2">
    <citation type="submission" date="2022-01" db="EMBL/GenBank/DDBJ databases">
        <authorList>
            <person name="Yamashiro T."/>
            <person name="Shiraishi A."/>
            <person name="Satake H."/>
            <person name="Nakayama K."/>
        </authorList>
    </citation>
    <scope>NUCLEOTIDE SEQUENCE</scope>
</reference>
<organism evidence="1 2">
    <name type="scientific">Tanacetum coccineum</name>
    <dbReference type="NCBI Taxonomy" id="301880"/>
    <lineage>
        <taxon>Eukaryota</taxon>
        <taxon>Viridiplantae</taxon>
        <taxon>Streptophyta</taxon>
        <taxon>Embryophyta</taxon>
        <taxon>Tracheophyta</taxon>
        <taxon>Spermatophyta</taxon>
        <taxon>Magnoliopsida</taxon>
        <taxon>eudicotyledons</taxon>
        <taxon>Gunneridae</taxon>
        <taxon>Pentapetalae</taxon>
        <taxon>asterids</taxon>
        <taxon>campanulids</taxon>
        <taxon>Asterales</taxon>
        <taxon>Asteraceae</taxon>
        <taxon>Asteroideae</taxon>
        <taxon>Anthemideae</taxon>
        <taxon>Anthemidinae</taxon>
        <taxon>Tanacetum</taxon>
    </lineage>
</organism>
<evidence type="ECO:0000313" key="2">
    <source>
        <dbReference type="Proteomes" id="UP001151760"/>
    </source>
</evidence>